<dbReference type="STRING" id="1149755.A0A2J6RX39"/>
<dbReference type="Pfam" id="PF00975">
    <property type="entry name" value="Thioesterase"/>
    <property type="match status" value="1"/>
</dbReference>
<dbReference type="Pfam" id="PF00550">
    <property type="entry name" value="PP-binding"/>
    <property type="match status" value="1"/>
</dbReference>
<dbReference type="Gene3D" id="1.10.1200.10">
    <property type="entry name" value="ACP-like"/>
    <property type="match status" value="1"/>
</dbReference>
<proteinExistence type="predicted"/>
<dbReference type="InterPro" id="IPR001031">
    <property type="entry name" value="Thioesterase"/>
</dbReference>
<dbReference type="Gene3D" id="3.40.50.1820">
    <property type="entry name" value="alpha/beta hydrolase"/>
    <property type="match status" value="1"/>
</dbReference>
<dbReference type="InterPro" id="IPR009081">
    <property type="entry name" value="PP-bd_ACP"/>
</dbReference>
<gene>
    <name evidence="2" type="ORF">L207DRAFT_422472</name>
</gene>
<dbReference type="Pfam" id="PF00501">
    <property type="entry name" value="AMP-binding"/>
    <property type="match status" value="1"/>
</dbReference>
<dbReference type="Gene3D" id="3.30.300.30">
    <property type="match status" value="1"/>
</dbReference>
<keyword evidence="3" id="KW-1185">Reference proteome</keyword>
<dbReference type="PROSITE" id="PS00455">
    <property type="entry name" value="AMP_BINDING"/>
    <property type="match status" value="1"/>
</dbReference>
<name>A0A2J6RX39_HYAVF</name>
<evidence type="ECO:0000259" key="1">
    <source>
        <dbReference type="PROSITE" id="PS50075"/>
    </source>
</evidence>
<dbReference type="InterPro" id="IPR045851">
    <property type="entry name" value="AMP-bd_C_sf"/>
</dbReference>
<dbReference type="PANTHER" id="PTHR24096:SF267">
    <property type="entry name" value="MALONATE--COA LIGASE ACSF3, MITOCHONDRIAL"/>
    <property type="match status" value="1"/>
</dbReference>
<dbReference type="InterPro" id="IPR029058">
    <property type="entry name" value="AB_hydrolase_fold"/>
</dbReference>
<accession>A0A2J6RX39</accession>
<dbReference type="OrthoDB" id="10253869at2759"/>
<evidence type="ECO:0000313" key="3">
    <source>
        <dbReference type="Proteomes" id="UP000235786"/>
    </source>
</evidence>
<dbReference type="Gene3D" id="3.40.50.12780">
    <property type="entry name" value="N-terminal domain of ligase-like"/>
    <property type="match status" value="1"/>
</dbReference>
<dbReference type="AlphaFoldDB" id="A0A2J6RX39"/>
<dbReference type="PROSITE" id="PS50075">
    <property type="entry name" value="CARRIER"/>
    <property type="match status" value="1"/>
</dbReference>
<dbReference type="GO" id="GO:0006633">
    <property type="term" value="P:fatty acid biosynthetic process"/>
    <property type="evidence" value="ECO:0007669"/>
    <property type="project" value="TreeGrafter"/>
</dbReference>
<dbReference type="PANTHER" id="PTHR24096">
    <property type="entry name" value="LONG-CHAIN-FATTY-ACID--COA LIGASE"/>
    <property type="match status" value="1"/>
</dbReference>
<dbReference type="GO" id="GO:0031957">
    <property type="term" value="F:very long-chain fatty acid-CoA ligase activity"/>
    <property type="evidence" value="ECO:0007669"/>
    <property type="project" value="TreeGrafter"/>
</dbReference>
<dbReference type="InterPro" id="IPR020845">
    <property type="entry name" value="AMP-binding_CS"/>
</dbReference>
<dbReference type="SUPFAM" id="SSF56801">
    <property type="entry name" value="Acetyl-CoA synthetase-like"/>
    <property type="match status" value="1"/>
</dbReference>
<protein>
    <submittedName>
        <fullName evidence="2">Putative non-ribosomal peptide synthase-like protein</fullName>
    </submittedName>
</protein>
<dbReference type="SUPFAM" id="SSF53474">
    <property type="entry name" value="alpha/beta-Hydrolases"/>
    <property type="match status" value="1"/>
</dbReference>
<evidence type="ECO:0000313" key="2">
    <source>
        <dbReference type="EMBL" id="PMD43075.1"/>
    </source>
</evidence>
<dbReference type="InterPro" id="IPR000873">
    <property type="entry name" value="AMP-dep_synth/lig_dom"/>
</dbReference>
<organism evidence="2 3">
    <name type="scientific">Hyaloscypha variabilis (strain UAMH 11265 / GT02V1 / F)</name>
    <name type="common">Meliniomyces variabilis</name>
    <dbReference type="NCBI Taxonomy" id="1149755"/>
    <lineage>
        <taxon>Eukaryota</taxon>
        <taxon>Fungi</taxon>
        <taxon>Dikarya</taxon>
        <taxon>Ascomycota</taxon>
        <taxon>Pezizomycotina</taxon>
        <taxon>Leotiomycetes</taxon>
        <taxon>Helotiales</taxon>
        <taxon>Hyaloscyphaceae</taxon>
        <taxon>Hyaloscypha</taxon>
        <taxon>Hyaloscypha variabilis</taxon>
    </lineage>
</organism>
<dbReference type="InterPro" id="IPR036736">
    <property type="entry name" value="ACP-like_sf"/>
</dbReference>
<sequence>MERGPVVLSYNTLSRTADERALHLHSHFNIEENNIILLHMHDHYLSILYFWAIIAAGGIPCMSTQVSKDGVQREKRLASILKLLHNPLVITTDDLKTDFADLDNVRLVTLTELEATPTSRLDNKGARLGGYQKCHDDVAVLMLTSGSTGDPKAVALTHNQILHAVVGKSMLHHTTEDDVFMSWTGLDHVANLTEVHLHAMSLGANQIHLPASMVLEEPMIFLEKASKHKVSYAFAPNFFLASLASTRSTKYNSEERGQLPKKAVVDLSNLRALISGGESNVVQTCNTLTSLLQHLGAPECFIRPGFGMTETCAGSIYNAIDCPAYDIGRNAEFACLGDCIPGIEFRICRQDGSVAPDDEVGDMQVRGEVVFKCYYNDKCSTVKSFTEDGWFKTGDRGFKDLKGRLHLTGRDKDSVIIHGVNHHPQAIETAIELAKIPGVTPSFVVAFAHRPAKSETESVVVAYLPSYNIPEPIPRVEAAASICKSVVTHCGVRPYKILPLDERFLQKSSLGKLSRSTIRKAFEDGVYDNLMKLDEALVACYKDDDFEPAANRTEFAIVEACNSLLNTTGAEIGINNDLFKLGISSIDLLKLRLHLQCNLNISEIPITVFFSNPVIRDLAKALEDIQKHTYEPVVVLQASGDKTPLFLLHPGTGEVLIFMNLARHFPDRPIYALRARGFDNEPFFTSLSELVTTYHAAIKKIQPHGPYAFLGYSFGSFAAFELTKLLEASGDEVKLLATLDQAPYQKERARAYDWTEVCMTISFFLSLITEDFAYKAIPAFRLLSHSQVLDTIFNIAPSHRIQELGLTKEKLDNWANLALSLKKCVWDWEPSGVVSKMDVFYTGPLVGRVPAKTTEEWFDGFISKWEPFVREGEGNVTWTEVGGTHRTMIQPPHLGGFMRVFRKVLEARGL</sequence>
<reference evidence="2 3" key="1">
    <citation type="submission" date="2016-04" db="EMBL/GenBank/DDBJ databases">
        <title>A degradative enzymes factory behind the ericoid mycorrhizal symbiosis.</title>
        <authorList>
            <consortium name="DOE Joint Genome Institute"/>
            <person name="Martino E."/>
            <person name="Morin E."/>
            <person name="Grelet G."/>
            <person name="Kuo A."/>
            <person name="Kohler A."/>
            <person name="Daghino S."/>
            <person name="Barry K."/>
            <person name="Choi C."/>
            <person name="Cichocki N."/>
            <person name="Clum A."/>
            <person name="Copeland A."/>
            <person name="Hainaut M."/>
            <person name="Haridas S."/>
            <person name="Labutti K."/>
            <person name="Lindquist E."/>
            <person name="Lipzen A."/>
            <person name="Khouja H.-R."/>
            <person name="Murat C."/>
            <person name="Ohm R."/>
            <person name="Olson A."/>
            <person name="Spatafora J."/>
            <person name="Veneault-Fourrey C."/>
            <person name="Henrissat B."/>
            <person name="Grigoriev I."/>
            <person name="Martin F."/>
            <person name="Perotto S."/>
        </authorList>
    </citation>
    <scope>NUCLEOTIDE SEQUENCE [LARGE SCALE GENOMIC DNA]</scope>
    <source>
        <strain evidence="2 3">F</strain>
    </source>
</reference>
<dbReference type="InterPro" id="IPR042099">
    <property type="entry name" value="ANL_N_sf"/>
</dbReference>
<feature type="domain" description="Carrier" evidence="1">
    <location>
        <begin position="548"/>
        <end position="626"/>
    </location>
</feature>
<dbReference type="Proteomes" id="UP000235786">
    <property type="component" value="Unassembled WGS sequence"/>
</dbReference>
<dbReference type="EMBL" id="KZ613942">
    <property type="protein sequence ID" value="PMD43075.1"/>
    <property type="molecule type" value="Genomic_DNA"/>
</dbReference>
<dbReference type="SUPFAM" id="SSF47336">
    <property type="entry name" value="ACP-like"/>
    <property type="match status" value="1"/>
</dbReference>